<evidence type="ECO:0000313" key="4">
    <source>
        <dbReference type="EMBL" id="ADJ16393.1"/>
    </source>
</evidence>
<proteinExistence type="predicted"/>
<keyword evidence="1" id="KW-0805">Transcription regulation</keyword>
<dbReference type="Proteomes" id="UP000011645">
    <property type="component" value="Unassembled WGS sequence"/>
</dbReference>
<organism evidence="4 6">
    <name type="scientific">Halalkalicoccus jeotgali (strain DSM 18796 / CECT 7217 / JCM 14584 / KCTC 4019 / B3)</name>
    <dbReference type="NCBI Taxonomy" id="795797"/>
    <lineage>
        <taxon>Archaea</taxon>
        <taxon>Methanobacteriati</taxon>
        <taxon>Methanobacteriota</taxon>
        <taxon>Stenosarchaea group</taxon>
        <taxon>Halobacteria</taxon>
        <taxon>Halobacteriales</taxon>
        <taxon>Halococcaceae</taxon>
        <taxon>Halalkalicoccus</taxon>
    </lineage>
</organism>
<dbReference type="PATRIC" id="fig|795797.18.peg.3019"/>
<evidence type="ECO:0000256" key="1">
    <source>
        <dbReference type="ARBA" id="ARBA00023015"/>
    </source>
</evidence>
<dbReference type="EMBL" id="AOHV01000027">
    <property type="protein sequence ID" value="ELY37127.1"/>
    <property type="molecule type" value="Genomic_DNA"/>
</dbReference>
<dbReference type="InterPro" id="IPR007050">
    <property type="entry name" value="HTH_bacterioopsin"/>
</dbReference>
<dbReference type="RefSeq" id="WP_008416495.1">
    <property type="nucleotide sequence ID" value="NC_014297.1"/>
</dbReference>
<gene>
    <name evidence="4" type="ordered locus">HacjB3_15070</name>
    <name evidence="5" type="ORF">C497_10298</name>
</gene>
<name>D8J9Q4_HALJB</name>
<sequence>MTEARLAVTLPEGVWIADVTTAHPETTVRVLAAMPGENVGFGLARVEEPGVDAVLEGMDAAADVTSLSVLRRGDRGALVQFETTQPLLVLSARESGIALEPPVEIHEGVATVEVTASRERLSELGEQLRAFGLGFEVEYVREGSDRERVLTDRQREVLLMAVEAGYYETPRRCSLTDLAAALGVAKSTASETLHRAEGAVIERFAAERFEETSL</sequence>
<dbReference type="PANTHER" id="PTHR34236:SF1">
    <property type="entry name" value="DIMETHYL SULFOXIDE REDUCTASE TRANSCRIPTIONAL ACTIVATOR"/>
    <property type="match status" value="1"/>
</dbReference>
<dbReference type="EMBL" id="CP002062">
    <property type="protein sequence ID" value="ADJ16393.1"/>
    <property type="molecule type" value="Genomic_DNA"/>
</dbReference>
<evidence type="ECO:0000313" key="5">
    <source>
        <dbReference type="EMBL" id="ELY37127.1"/>
    </source>
</evidence>
<dbReference type="STRING" id="795797.HacjB3_15070"/>
<dbReference type="AlphaFoldDB" id="D8J9Q4"/>
<evidence type="ECO:0000313" key="7">
    <source>
        <dbReference type="Proteomes" id="UP000011645"/>
    </source>
</evidence>
<evidence type="ECO:0000256" key="2">
    <source>
        <dbReference type="ARBA" id="ARBA00023163"/>
    </source>
</evidence>
<feature type="domain" description="HTH bat-type" evidence="3">
    <location>
        <begin position="150"/>
        <end position="201"/>
    </location>
</feature>
<dbReference type="Pfam" id="PF04967">
    <property type="entry name" value="HTH_10"/>
    <property type="match status" value="1"/>
</dbReference>
<dbReference type="PANTHER" id="PTHR34236">
    <property type="entry name" value="DIMETHYL SULFOXIDE REDUCTASE TRANSCRIPTIONAL ACTIVATOR"/>
    <property type="match status" value="1"/>
</dbReference>
<protein>
    <submittedName>
        <fullName evidence="4">Bacterio-opsin activator HTH domain protein</fullName>
    </submittedName>
    <submittedName>
        <fullName evidence="5">Bacterio-opsin activator HTH domain-containing protein</fullName>
    </submittedName>
</protein>
<evidence type="ECO:0000259" key="3">
    <source>
        <dbReference type="Pfam" id="PF04967"/>
    </source>
</evidence>
<keyword evidence="2" id="KW-0804">Transcription</keyword>
<accession>D8J9Q4</accession>
<dbReference type="eggNOG" id="arCOG02271">
    <property type="taxonomic scope" value="Archaea"/>
</dbReference>
<evidence type="ECO:0000313" key="6">
    <source>
        <dbReference type="Proteomes" id="UP000000390"/>
    </source>
</evidence>
<dbReference type="KEGG" id="hje:HacjB3_15070"/>
<reference evidence="4 6" key="1">
    <citation type="journal article" date="2010" name="J. Bacteriol.">
        <title>Complete genome sequence of Halalkalicoccus jeotgali B3(T), an extremely halophilic archaeon.</title>
        <authorList>
            <person name="Roh S.W."/>
            <person name="Nam Y.D."/>
            <person name="Nam S.H."/>
            <person name="Choi S.H."/>
            <person name="Park H.S."/>
            <person name="Bae J.W."/>
        </authorList>
    </citation>
    <scope>NUCLEOTIDE SEQUENCE [LARGE SCALE GENOMIC DNA]</scope>
    <source>
        <strain evidence="4">B3</strain>
        <strain evidence="6">DSM 18796 / CECT 7217 / JCM 14584 / KCTC 4019 / B3</strain>
    </source>
</reference>
<dbReference type="OrthoDB" id="51502at2157"/>
<reference evidence="5 7" key="2">
    <citation type="journal article" date="2014" name="PLoS Genet.">
        <title>Phylogenetically driven sequencing of extremely halophilic archaea reveals strategies for static and dynamic osmo-response.</title>
        <authorList>
            <person name="Becker E.A."/>
            <person name="Seitzer P.M."/>
            <person name="Tritt A."/>
            <person name="Larsen D."/>
            <person name="Krusor M."/>
            <person name="Yao A.I."/>
            <person name="Wu D."/>
            <person name="Madern D."/>
            <person name="Eisen J.A."/>
            <person name="Darling A.E."/>
            <person name="Facciotti M.T."/>
        </authorList>
    </citation>
    <scope>NUCLEOTIDE SEQUENCE [LARGE SCALE GENOMIC DNA]</scope>
    <source>
        <strain evidence="5">B3</strain>
        <strain evidence="7">DSM 18796 / CECT 7217 / JCM 14584 / KCTC 4019 / B3</strain>
    </source>
</reference>
<dbReference type="GeneID" id="9420835"/>
<dbReference type="Proteomes" id="UP000000390">
    <property type="component" value="Chromosome"/>
</dbReference>
<keyword evidence="7" id="KW-1185">Reference proteome</keyword>
<dbReference type="HOGENOM" id="CLU_101251_0_0_2"/>